<dbReference type="EMBL" id="SFCC01000017">
    <property type="protein sequence ID" value="RZQ60394.1"/>
    <property type="molecule type" value="Genomic_DNA"/>
</dbReference>
<organism evidence="2 3">
    <name type="scientific">Amycolatopsis suaedae</name>
    <dbReference type="NCBI Taxonomy" id="2510978"/>
    <lineage>
        <taxon>Bacteria</taxon>
        <taxon>Bacillati</taxon>
        <taxon>Actinomycetota</taxon>
        <taxon>Actinomycetes</taxon>
        <taxon>Pseudonocardiales</taxon>
        <taxon>Pseudonocardiaceae</taxon>
        <taxon>Amycolatopsis</taxon>
    </lineage>
</organism>
<accession>A0A4Q7J333</accession>
<protein>
    <submittedName>
        <fullName evidence="2">Uncharacterized protein</fullName>
    </submittedName>
</protein>
<name>A0A4Q7J333_9PSEU</name>
<keyword evidence="1" id="KW-0472">Membrane</keyword>
<sequence>MDGLTDWWDSVELWLAQLWFPLQFALVVAVLAPLCVGAAWVIDRAVGRVYGWLKSGRQD</sequence>
<comment type="caution">
    <text evidence="2">The sequence shown here is derived from an EMBL/GenBank/DDBJ whole genome shotgun (WGS) entry which is preliminary data.</text>
</comment>
<keyword evidence="1" id="KW-1133">Transmembrane helix</keyword>
<dbReference type="AlphaFoldDB" id="A0A4Q7J333"/>
<keyword evidence="3" id="KW-1185">Reference proteome</keyword>
<evidence type="ECO:0000313" key="3">
    <source>
        <dbReference type="Proteomes" id="UP000292003"/>
    </source>
</evidence>
<evidence type="ECO:0000313" key="2">
    <source>
        <dbReference type="EMBL" id="RZQ60394.1"/>
    </source>
</evidence>
<evidence type="ECO:0000256" key="1">
    <source>
        <dbReference type="SAM" id="Phobius"/>
    </source>
</evidence>
<feature type="transmembrane region" description="Helical" evidence="1">
    <location>
        <begin position="20"/>
        <end position="42"/>
    </location>
</feature>
<gene>
    <name evidence="2" type="ORF">EWH70_29275</name>
</gene>
<proteinExistence type="predicted"/>
<dbReference type="Proteomes" id="UP000292003">
    <property type="component" value="Unassembled WGS sequence"/>
</dbReference>
<keyword evidence="1" id="KW-0812">Transmembrane</keyword>
<dbReference type="RefSeq" id="WP_130478782.1">
    <property type="nucleotide sequence ID" value="NZ_SFCC01000017.1"/>
</dbReference>
<reference evidence="2 3" key="1">
    <citation type="submission" date="2019-02" db="EMBL/GenBank/DDBJ databases">
        <title>Draft genome sequence of Amycolatopsis sp. 8-3EHSu isolated from roots of Suaeda maritima.</title>
        <authorList>
            <person name="Duangmal K."/>
            <person name="Chantavorakit T."/>
        </authorList>
    </citation>
    <scope>NUCLEOTIDE SEQUENCE [LARGE SCALE GENOMIC DNA]</scope>
    <source>
        <strain evidence="2 3">8-3EHSu</strain>
    </source>
</reference>